<dbReference type="RefSeq" id="WP_070014447.1">
    <property type="nucleotide sequence ID" value="NZ_LJGW01000017.1"/>
</dbReference>
<name>A0A1E7LDV5_9ACTN</name>
<organism evidence="1 2">
    <name type="scientific">Streptomyces nanshensis</name>
    <dbReference type="NCBI Taxonomy" id="518642"/>
    <lineage>
        <taxon>Bacteria</taxon>
        <taxon>Bacillati</taxon>
        <taxon>Actinomycetota</taxon>
        <taxon>Actinomycetes</taxon>
        <taxon>Kitasatosporales</taxon>
        <taxon>Streptomycetaceae</taxon>
        <taxon>Streptomyces</taxon>
    </lineage>
</organism>
<evidence type="ECO:0000313" key="1">
    <source>
        <dbReference type="EMBL" id="OEV14153.1"/>
    </source>
</evidence>
<gene>
    <name evidence="1" type="ORF">AN218_00535</name>
</gene>
<protein>
    <submittedName>
        <fullName evidence="1">Uncharacterized protein</fullName>
    </submittedName>
</protein>
<keyword evidence="2" id="KW-1185">Reference proteome</keyword>
<proteinExistence type="predicted"/>
<reference evidence="1 2" key="1">
    <citation type="journal article" date="2016" name="Front. Microbiol.">
        <title>Comparative Genomics Analysis of Streptomyces Species Reveals Their Adaptation to the Marine Environment and Their Diversity at the Genomic Level.</title>
        <authorList>
            <person name="Tian X."/>
            <person name="Zhang Z."/>
            <person name="Yang T."/>
            <person name="Chen M."/>
            <person name="Li J."/>
            <person name="Chen F."/>
            <person name="Yang J."/>
            <person name="Li W."/>
            <person name="Zhang B."/>
            <person name="Zhang Z."/>
            <person name="Wu J."/>
            <person name="Zhang C."/>
            <person name="Long L."/>
            <person name="Xiao J."/>
        </authorList>
    </citation>
    <scope>NUCLEOTIDE SEQUENCE [LARGE SCALE GENOMIC DNA]</scope>
    <source>
        <strain evidence="1 2">SCSIO 10429</strain>
    </source>
</reference>
<dbReference type="AlphaFoldDB" id="A0A1E7LDV5"/>
<dbReference type="Proteomes" id="UP000176005">
    <property type="component" value="Unassembled WGS sequence"/>
</dbReference>
<comment type="caution">
    <text evidence="1">The sequence shown here is derived from an EMBL/GenBank/DDBJ whole genome shotgun (WGS) entry which is preliminary data.</text>
</comment>
<accession>A0A1E7LDV5</accession>
<sequence length="109" mass="12291">MPSATEVTELLAPHLLGDPRDAGVRIDVLSLDVEEEERSFTATFELLAEGGRWRVRIPSGDKWELAIFNGRPDPDLVLDVANALRIRLLEWWHTKDTAKRSAQTGTRLN</sequence>
<evidence type="ECO:0000313" key="2">
    <source>
        <dbReference type="Proteomes" id="UP000176005"/>
    </source>
</evidence>
<dbReference type="EMBL" id="LJGW01000017">
    <property type="protein sequence ID" value="OEV14153.1"/>
    <property type="molecule type" value="Genomic_DNA"/>
</dbReference>